<comment type="caution">
    <text evidence="3">The sequence shown here is derived from an EMBL/GenBank/DDBJ whole genome shotgun (WGS) entry which is preliminary data.</text>
</comment>
<dbReference type="GO" id="GO:0009306">
    <property type="term" value="P:protein secretion"/>
    <property type="evidence" value="ECO:0007669"/>
    <property type="project" value="TreeGrafter"/>
</dbReference>
<feature type="region of interest" description="Disordered" evidence="1">
    <location>
        <begin position="812"/>
        <end position="839"/>
    </location>
</feature>
<dbReference type="InterPro" id="IPR057407">
    <property type="entry name" value="HEAT_TANGO6"/>
</dbReference>
<feature type="domain" description="TANGO6 HEAT repeat" evidence="2">
    <location>
        <begin position="1033"/>
        <end position="1200"/>
    </location>
</feature>
<feature type="region of interest" description="Disordered" evidence="1">
    <location>
        <begin position="562"/>
        <end position="590"/>
    </location>
</feature>
<dbReference type="EMBL" id="QCYY01003176">
    <property type="protein sequence ID" value="ROT64850.1"/>
    <property type="molecule type" value="Genomic_DNA"/>
</dbReference>
<dbReference type="Proteomes" id="UP000283509">
    <property type="component" value="Unassembled WGS sequence"/>
</dbReference>
<feature type="compositionally biased region" description="Polar residues" evidence="1">
    <location>
        <begin position="651"/>
        <end position="661"/>
    </location>
</feature>
<evidence type="ECO:0000259" key="2">
    <source>
        <dbReference type="Pfam" id="PF23565"/>
    </source>
</evidence>
<feature type="compositionally biased region" description="Low complexity" evidence="1">
    <location>
        <begin position="1290"/>
        <end position="1302"/>
    </location>
</feature>
<feature type="region of interest" description="Disordered" evidence="1">
    <location>
        <begin position="1205"/>
        <end position="1264"/>
    </location>
</feature>
<feature type="compositionally biased region" description="Polar residues" evidence="1">
    <location>
        <begin position="505"/>
        <end position="515"/>
    </location>
</feature>
<accession>A0A423SKX0</accession>
<feature type="region of interest" description="Disordered" evidence="1">
    <location>
        <begin position="1286"/>
        <end position="1331"/>
    </location>
</feature>
<evidence type="ECO:0000313" key="4">
    <source>
        <dbReference type="Proteomes" id="UP000283509"/>
    </source>
</evidence>
<feature type="compositionally biased region" description="Low complexity" evidence="1">
    <location>
        <begin position="629"/>
        <end position="638"/>
    </location>
</feature>
<dbReference type="OrthoDB" id="6356107at2759"/>
<reference evidence="3 4" key="1">
    <citation type="submission" date="2018-04" db="EMBL/GenBank/DDBJ databases">
        <authorList>
            <person name="Zhang X."/>
            <person name="Yuan J."/>
            <person name="Li F."/>
            <person name="Xiang J."/>
        </authorList>
    </citation>
    <scope>NUCLEOTIDE SEQUENCE [LARGE SCALE GENOMIC DNA]</scope>
    <source>
        <tissue evidence="3">Muscle</tissue>
    </source>
</reference>
<evidence type="ECO:0000256" key="1">
    <source>
        <dbReference type="SAM" id="MobiDB-lite"/>
    </source>
</evidence>
<name>A0A423SKX0_PENVA</name>
<keyword evidence="4" id="KW-1185">Reference proteome</keyword>
<protein>
    <submittedName>
        <fullName evidence="3">Putative transport and Golgi organization protein 6-like isoform X3</fullName>
    </submittedName>
</protein>
<feature type="region of interest" description="Disordered" evidence="1">
    <location>
        <begin position="503"/>
        <end position="522"/>
    </location>
</feature>
<gene>
    <name evidence="3" type="ORF">C7M84_017201</name>
</gene>
<proteinExistence type="predicted"/>
<sequence length="1331" mass="145801">MVDVMVGDLSLVDPPSIIHRSKNPLCPVIAVQIFHGPLLYIPFLSPESVQAHLRDIHDGHNFLPLEIEESYLKGGKFVFRKGRSCLFTAPLNSFAKEGDGIDSRNDTDVVVGSYVNLVILNGLCFPPSVFGRCKAAIPVSGRENREPKRCLTGKVILSDHLGKSVASLQVSITLRSLGEDIALHARHFDTTNGEEKQSVPGVVPSHKFSEDMTIPDYELSSRRLRLDRTINLLQERENSKKTPFSHIHDTVLDQSYVINQHFVDQGIGSSKYGSQSHETSEVIAMKIAEFERNVQDNSKEFLTAPVVSPRIGGKLPQPSPLLFTGRDAEAERLWNSKMKEVGGYVLDFDNDSSESFPTSEGEENILKNEDKTEEIEKLKKIVEKHKDPREIEAKKMNYAKERSQRNLKNTKNADNRKSVKHAQGMKRPTGWLRSTPIAPYRMYSEPPRPKLTRTSLLRRAKLDPELAKQLRAEVDFQVKQKLKILDEAFKEEMSNLRKKKLMRSARQNKMAASSQTEDERAEDDLLLERKPLFGLEDFSQQTDLFHQKSHQFTQMGESFTREMDGGKRVSRAGSPINHATHEFRKGRGGLQRGETYDVDLTERIGSPFSVKEAQKSVQEISIEENLVRSSSSKGGSLSMAVVTESNRRRASSVQSDSKATNSEALEVSEASSLSAEVYQEILRGKKADILLSNGSKSSRVQEAVSISSAAEEVVTADDDSAQDIRQGNEKSNILQQLSKARGKGLINSRTYSIKEGQGLAATYKIPVIHGSSSESDAIIRGRNSDTKFYAQSQSLHSPRAERGPVNVEVKHKDTGNTKLHGLSKGTPSPRVEEEEEEEGTISDISARIAALLLPKKSKVGRKNAAQIPPAPPDLISVQQAKDIEAVCRVLFYTAVLGCLDSEASIYVKMMLVKNKFVLGSDLPSVPQECRHAVLGEIFRNLLPVMKHETLGTCMRGPLFPEVLSSILQLCFGPVDVKNFPEDTAFFRDQMESLFLCMDNNHAIQQILLLKGLAQRGVWFKKVCGLLLVRRFMFQPGGVAAVIGAGLSICNGRDWQQCEAVASLIAQAKISNMDQLYSTAGPQIAELLLQEELKPEILRVVVLTVAQMARRSASLTALHVTYSLLKPLVDTTTAEAARIFASSDANLTLCITRIHKLFVEIATPTVALTSLLQPVLCPLMAVAALMTSHLRSKAQQILVRSGQGAPASASGSLDSGSGRASQERAPAGCSSAASSATTNGPAVASAPTASPTLVSSMSASPLYSSKPTKLTLTSTITYNGGNLSRHWDGESSSAHLSLTSGSGDSREEGVASSSSAGASPHSTHVLNDDRSY</sequence>
<dbReference type="Pfam" id="PF23565">
    <property type="entry name" value="ARM_TANGO6"/>
    <property type="match status" value="1"/>
</dbReference>
<organism evidence="3 4">
    <name type="scientific">Penaeus vannamei</name>
    <name type="common">Whiteleg shrimp</name>
    <name type="synonym">Litopenaeus vannamei</name>
    <dbReference type="NCBI Taxonomy" id="6689"/>
    <lineage>
        <taxon>Eukaryota</taxon>
        <taxon>Metazoa</taxon>
        <taxon>Ecdysozoa</taxon>
        <taxon>Arthropoda</taxon>
        <taxon>Crustacea</taxon>
        <taxon>Multicrustacea</taxon>
        <taxon>Malacostraca</taxon>
        <taxon>Eumalacostraca</taxon>
        <taxon>Eucarida</taxon>
        <taxon>Decapoda</taxon>
        <taxon>Dendrobranchiata</taxon>
        <taxon>Penaeoidea</taxon>
        <taxon>Penaeidae</taxon>
        <taxon>Penaeus</taxon>
    </lineage>
</organism>
<reference evidence="3 4" key="2">
    <citation type="submission" date="2019-01" db="EMBL/GenBank/DDBJ databases">
        <title>The decoding of complex shrimp genome reveals the adaptation for benthos swimmer, frequently molting mechanism and breeding impact on genome.</title>
        <authorList>
            <person name="Sun Y."/>
            <person name="Gao Y."/>
            <person name="Yu Y."/>
        </authorList>
    </citation>
    <scope>NUCLEOTIDE SEQUENCE [LARGE SCALE GENOMIC DNA]</scope>
    <source>
        <tissue evidence="3">Muscle</tissue>
    </source>
</reference>
<dbReference type="PANTHER" id="PTHR20959:SF1">
    <property type="entry name" value="TRANSPORT AND GOLGI ORGANIZATION PROTEIN 6 HOMOLOG"/>
    <property type="match status" value="1"/>
</dbReference>
<feature type="region of interest" description="Disordered" evidence="1">
    <location>
        <begin position="402"/>
        <end position="424"/>
    </location>
</feature>
<feature type="region of interest" description="Disordered" evidence="1">
    <location>
        <begin position="628"/>
        <end position="666"/>
    </location>
</feature>
<feature type="compositionally biased region" description="Low complexity" evidence="1">
    <location>
        <begin position="1205"/>
        <end position="1251"/>
    </location>
</feature>
<dbReference type="PANTHER" id="PTHR20959">
    <property type="entry name" value="TRANSPORT AND GOLGI ORGANIZATION PROTEIN 6 FAMILY MEMBER"/>
    <property type="match status" value="1"/>
</dbReference>
<dbReference type="InterPro" id="IPR039600">
    <property type="entry name" value="TANGO6/Rtp1"/>
</dbReference>
<evidence type="ECO:0000313" key="3">
    <source>
        <dbReference type="EMBL" id="ROT64850.1"/>
    </source>
</evidence>